<dbReference type="CDD" id="cd00146">
    <property type="entry name" value="PKD"/>
    <property type="match status" value="2"/>
</dbReference>
<accession>A0ABQ1K3A4</accession>
<dbReference type="Proteomes" id="UP000615760">
    <property type="component" value="Unassembled WGS sequence"/>
</dbReference>
<dbReference type="NCBIfam" id="TIGR04183">
    <property type="entry name" value="Por_Secre_tail"/>
    <property type="match status" value="1"/>
</dbReference>
<keyword evidence="1" id="KW-0732">Signal</keyword>
<dbReference type="InterPro" id="IPR026444">
    <property type="entry name" value="Secre_tail"/>
</dbReference>
<evidence type="ECO:0000313" key="4">
    <source>
        <dbReference type="Proteomes" id="UP000615760"/>
    </source>
</evidence>
<dbReference type="InterPro" id="IPR013783">
    <property type="entry name" value="Ig-like_fold"/>
</dbReference>
<organism evidence="3 4">
    <name type="scientific">Flavobacterium suaedae</name>
    <dbReference type="NCBI Taxonomy" id="1767027"/>
    <lineage>
        <taxon>Bacteria</taxon>
        <taxon>Pseudomonadati</taxon>
        <taxon>Bacteroidota</taxon>
        <taxon>Flavobacteriia</taxon>
        <taxon>Flavobacteriales</taxon>
        <taxon>Flavobacteriaceae</taxon>
        <taxon>Flavobacterium</taxon>
    </lineage>
</organism>
<dbReference type="SMART" id="SM00089">
    <property type="entry name" value="PKD"/>
    <property type="match status" value="3"/>
</dbReference>
<evidence type="ECO:0000259" key="2">
    <source>
        <dbReference type="PROSITE" id="PS50093"/>
    </source>
</evidence>
<dbReference type="PROSITE" id="PS50093">
    <property type="entry name" value="PKD"/>
    <property type="match status" value="3"/>
</dbReference>
<keyword evidence="4" id="KW-1185">Reference proteome</keyword>
<gene>
    <name evidence="3" type="ORF">GCM10007424_26250</name>
</gene>
<dbReference type="Gene3D" id="2.60.40.10">
    <property type="entry name" value="Immunoglobulins"/>
    <property type="match status" value="3"/>
</dbReference>
<reference evidence="4" key="1">
    <citation type="journal article" date="2019" name="Int. J. Syst. Evol. Microbiol.">
        <title>The Global Catalogue of Microorganisms (GCM) 10K type strain sequencing project: providing services to taxonomists for standard genome sequencing and annotation.</title>
        <authorList>
            <consortium name="The Broad Institute Genomics Platform"/>
            <consortium name="The Broad Institute Genome Sequencing Center for Infectious Disease"/>
            <person name="Wu L."/>
            <person name="Ma J."/>
        </authorList>
    </citation>
    <scope>NUCLEOTIDE SEQUENCE [LARGE SCALE GENOMIC DNA]</scope>
    <source>
        <strain evidence="4">CGMCC 1.15461</strain>
    </source>
</reference>
<feature type="domain" description="PKD" evidence="2">
    <location>
        <begin position="144"/>
        <end position="210"/>
    </location>
</feature>
<dbReference type="InterPro" id="IPR000601">
    <property type="entry name" value="PKD_dom"/>
</dbReference>
<dbReference type="EMBL" id="BMJE01000007">
    <property type="protein sequence ID" value="GGB84938.1"/>
    <property type="molecule type" value="Genomic_DNA"/>
</dbReference>
<feature type="domain" description="PKD" evidence="2">
    <location>
        <begin position="1015"/>
        <end position="1068"/>
    </location>
</feature>
<protein>
    <recommendedName>
        <fullName evidence="2">PKD domain-containing protein</fullName>
    </recommendedName>
</protein>
<proteinExistence type="predicted"/>
<name>A0ABQ1K3A4_9FLAO</name>
<sequence>MTFAGKTYAQQAITITWDSETGCLVYDDKREKFVEEEIVDGDCVRVCEGSTVTYTLTGNSSTWTNTTWNVSGGTVVSSNITQCVVDWGSAGWGSVSATVTDGTQVYEEEVCIEIITSPEALFGLMPDTSKQIVEVCLEDVHEFVNLSNTNGGTALMSYYWDFGDGTTSSEFEPSHQYMNTGGYEVTLTVTNLCNCTSTYSMKVEVVEGGFEIECPSVVCEGEVATYSVPDYIAEKCHAFNWHIIGGNFSPSSNPNGPTIDVVWDNVDDSGFGYIIFDGSDCEIPCKGPFTIKVPVVKNNGFIDGETVVCTNGQYVYKLPQWPSTDFNWTLASGSTGATIIENQNRNEIVLQTDSNAGTVVLNATYTNTLLNCGGTATLTISIRPRVEISGPDAVCLNSNEVYNLPAGYSGNWVLTGPGGTVTGSGNSFSNTFNTLGQYSLSVTGSTFCEPEAYKITVVDKEPAPDAIIGPDEACAGTPIDYFVLNTVPGTVIGWEVVNGTINGSSYGDAISVTFTGPGPYIVRAWRESKKEPNCPSNKISKTVTAPNITLNIDGSNVVCASSYENYEVDFTDGDTYTWSVDPATVGSVSSGQGTTQAEILWNQFNYPGAKVIVAVEKCGQTYTQEFLVDVLTTPSVSFVSAPAQICAGNTANFQLSSGLTSGTITWNFGDGSPEVTTYAPGGLSVSHNYSNTGGPSVSHTVTATIDGPNGCLTPLVLNHTINVIPAPVASITPAGRYKICPESSLNETVTVNIQGGLSGITSIEWFRNGTSIQGPNMDPDIVVTSYGSYYAVVTGPAPDYCTTTTNTVRYEGNCGGNPCTITPTPTVSVSAVNNCGTITATGSASPTPDDITWITPSIPDSQTTNNTTGTFVYSEAGQYTIYYRATYGSCTTTRSTTVTVPYIPELRYSVTCGSTPGTYDVTLLDNSNYFPSTPITSWDFYVNGNQQGSGTSNSETVTLAPGTYTLDLTIQGSGYPACSTPSVSLVLPNMPDANFTHDAPRCEDAVISFHPTTINPDYTYAWELEPGVPNLQVEPERVYNPDSTYPVTLTVTNQYGCSSTVTQNITVTPNNLQGVLSGGTSACEGSTITLTYTNTGSITPQTLKWMRGSTLVATTTFPSVTYTATAGGSYWVKVESANGCTYETDRETVTFIKPPAANIDGPDEVCLYEEYTLTTDQGDPTTEYRWYRNGTLQPGYNNQVSITETQSVTGTYTYEVVAQIPDGNGGYCTNSDTHTVTINPLPLPPSITRTLISCDPYVFKLEATASAPGTFTWSNGMDGNIIYVNQGGPYQVRYTNESGCSSTRNIDVPYDPAIHFWTVPTGCYSICEQFLQDASILSGPNTPYEKWVWYRNGNDIMSGSNSLVAPVNLGTYGSGTYSLVLDNGYCDKESGDVNIEISERCRECRFKVEVKDIKPIYDDKKGYCYYAVDFFIDNPFPFPIQITITAPNGDGIFIPSSITAAPGGNVYSVIMIPTGSAGGSVEILFETTIEGKYCFLMRKYDFPDCPNRGKRLAVEEGGKEVNLLLSPNPAQGKVDVHYDFASSLDGDSRTIEIYSLMGVLMNSQELKNVKGSWSAELSRFPAGQYIVIMKLNGSVLTQQALIVE</sequence>
<comment type="caution">
    <text evidence="3">The sequence shown here is derived from an EMBL/GenBank/DDBJ whole genome shotgun (WGS) entry which is preliminary data.</text>
</comment>
<dbReference type="Pfam" id="PF18911">
    <property type="entry name" value="PKD_4"/>
    <property type="match status" value="2"/>
</dbReference>
<dbReference type="InterPro" id="IPR035986">
    <property type="entry name" value="PKD_dom_sf"/>
</dbReference>
<dbReference type="SUPFAM" id="SSF49299">
    <property type="entry name" value="PKD domain"/>
    <property type="match status" value="4"/>
</dbReference>
<evidence type="ECO:0000313" key="3">
    <source>
        <dbReference type="EMBL" id="GGB84938.1"/>
    </source>
</evidence>
<dbReference type="InterPro" id="IPR022409">
    <property type="entry name" value="PKD/Chitinase_dom"/>
</dbReference>
<evidence type="ECO:0000256" key="1">
    <source>
        <dbReference type="ARBA" id="ARBA00022729"/>
    </source>
</evidence>
<feature type="domain" description="PKD" evidence="2">
    <location>
        <begin position="634"/>
        <end position="702"/>
    </location>
</feature>